<dbReference type="RefSeq" id="WP_201101717.1">
    <property type="nucleotide sequence ID" value="NZ_CP067977.1"/>
</dbReference>
<evidence type="ECO:0000313" key="1">
    <source>
        <dbReference type="EMBL" id="QQQ17372.1"/>
    </source>
</evidence>
<reference evidence="1 2" key="1">
    <citation type="submission" date="2021-01" db="EMBL/GenBank/DDBJ databases">
        <title>Brevundimonas vitis sp. nov., an bacterium isolated from grape (Vitis vinifera).</title>
        <authorList>
            <person name="Jiang L."/>
            <person name="Lee J."/>
        </authorList>
    </citation>
    <scope>NUCLEOTIDE SEQUENCE [LARGE SCALE GENOMIC DNA]</scope>
    <source>
        <strain evidence="1 2">GRTSA-9</strain>
    </source>
</reference>
<evidence type="ECO:0000313" key="2">
    <source>
        <dbReference type="Proteomes" id="UP000595448"/>
    </source>
</evidence>
<protein>
    <submittedName>
        <fullName evidence="1">Uncharacterized protein</fullName>
    </submittedName>
</protein>
<keyword evidence="2" id="KW-1185">Reference proteome</keyword>
<name>A0ABX7BJF1_9CAUL</name>
<proteinExistence type="predicted"/>
<accession>A0ABX7BJF1</accession>
<dbReference type="EMBL" id="CP067977">
    <property type="protein sequence ID" value="QQQ17372.1"/>
    <property type="molecule type" value="Genomic_DNA"/>
</dbReference>
<dbReference type="Proteomes" id="UP000595448">
    <property type="component" value="Chromosome"/>
</dbReference>
<organism evidence="1 2">
    <name type="scientific">Brevundimonas vitisensis</name>
    <dbReference type="NCBI Taxonomy" id="2800818"/>
    <lineage>
        <taxon>Bacteria</taxon>
        <taxon>Pseudomonadati</taxon>
        <taxon>Pseudomonadota</taxon>
        <taxon>Alphaproteobacteria</taxon>
        <taxon>Caulobacterales</taxon>
        <taxon>Caulobacteraceae</taxon>
        <taxon>Brevundimonas</taxon>
    </lineage>
</organism>
<gene>
    <name evidence="1" type="ORF">JIP62_08350</name>
</gene>
<sequence length="46" mass="5232">MSSIDDFGRNLCHNAFEAVRPRITDLYAYGHAVVTTPRHSFFISFA</sequence>